<dbReference type="AlphaFoldDB" id="F8A9E8"/>
<dbReference type="KEGG" id="tid:Thein_0204"/>
<dbReference type="STRING" id="667014.Thein_0204"/>
<evidence type="ECO:0008006" key="4">
    <source>
        <dbReference type="Google" id="ProtNLM"/>
    </source>
</evidence>
<accession>F8A9E8</accession>
<dbReference type="PaxDb" id="667014-Thein_0204"/>
<dbReference type="Proteomes" id="UP000006793">
    <property type="component" value="Chromosome"/>
</dbReference>
<evidence type="ECO:0000313" key="2">
    <source>
        <dbReference type="EMBL" id="AEH44089.1"/>
    </source>
</evidence>
<reference evidence="3" key="1">
    <citation type="submission" date="2011-04" db="EMBL/GenBank/DDBJ databases">
        <title>The complete genome of Thermodesulfatator indicus DSM 15286.</title>
        <authorList>
            <person name="Lucas S."/>
            <person name="Copeland A."/>
            <person name="Lapidus A."/>
            <person name="Bruce D."/>
            <person name="Goodwin L."/>
            <person name="Pitluck S."/>
            <person name="Peters L."/>
            <person name="Kyrpides N."/>
            <person name="Mavromatis K."/>
            <person name="Pagani I."/>
            <person name="Ivanova N."/>
            <person name="Saunders L."/>
            <person name="Detter J.C."/>
            <person name="Tapia R."/>
            <person name="Han C."/>
            <person name="Land M."/>
            <person name="Hauser L."/>
            <person name="Markowitz V."/>
            <person name="Cheng J.-F."/>
            <person name="Hugenholtz P."/>
            <person name="Woyke T."/>
            <person name="Wu D."/>
            <person name="Spring S."/>
            <person name="Schroeder M."/>
            <person name="Brambilla E."/>
            <person name="Klenk H.-P."/>
            <person name="Eisen J.A."/>
        </authorList>
    </citation>
    <scope>NUCLEOTIDE SEQUENCE [LARGE SCALE GENOMIC DNA]</scope>
    <source>
        <strain evidence="3">DSM 15286 / JCM 11887 / CIR29812</strain>
    </source>
</reference>
<dbReference type="HOGENOM" id="CLU_091705_4_5_0"/>
<feature type="transmembrane region" description="Helical" evidence="1">
    <location>
        <begin position="12"/>
        <end position="34"/>
    </location>
</feature>
<sequence length="126" mass="13744">MLRERREDHRKMGFSLIELLIVVAIIAILAAIAIPQYNKYVKKVAAANVQAVLSACLSEAMAQYADKIKTEYTCKLQGDNGLETVTIELDDNGNLSSLSTTNFEVKGHAVQCTAHTDTNTITCDPA</sequence>
<protein>
    <recommendedName>
        <fullName evidence="4">Prepilin-type N-terminal cleavage/methylation domain-containing protein</fullName>
    </recommendedName>
</protein>
<dbReference type="InterPro" id="IPR045584">
    <property type="entry name" value="Pilin-like"/>
</dbReference>
<keyword evidence="1" id="KW-0472">Membrane</keyword>
<dbReference type="OrthoDB" id="9856527at2"/>
<dbReference type="RefSeq" id="WP_013906836.1">
    <property type="nucleotide sequence ID" value="NC_015681.1"/>
</dbReference>
<reference evidence="2 3" key="2">
    <citation type="journal article" date="2012" name="Stand. Genomic Sci.">
        <title>Complete genome sequence of the thermophilic sulfate-reducing ocean bacterium Thermodesulfatator indicus type strain (CIR29812(T)).</title>
        <authorList>
            <person name="Anderson I."/>
            <person name="Saunders E."/>
            <person name="Lapidus A."/>
            <person name="Nolan M."/>
            <person name="Lucas S."/>
            <person name="Tice H."/>
            <person name="Del Rio T.G."/>
            <person name="Cheng J.F."/>
            <person name="Han C."/>
            <person name="Tapia R."/>
            <person name="Goodwin L.A."/>
            <person name="Pitluck S."/>
            <person name="Liolios K."/>
            <person name="Mavromatis K."/>
            <person name="Pagani I."/>
            <person name="Ivanova N."/>
            <person name="Mikhailova N."/>
            <person name="Pati A."/>
            <person name="Chen A."/>
            <person name="Palaniappan K."/>
            <person name="Land M."/>
            <person name="Hauser L."/>
            <person name="Jeffries C.D."/>
            <person name="Chang Y.J."/>
            <person name="Brambilla E.M."/>
            <person name="Rohde M."/>
            <person name="Spring S."/>
            <person name="Goker M."/>
            <person name="Detter J.C."/>
            <person name="Woyke T."/>
            <person name="Bristow J."/>
            <person name="Eisen J.A."/>
            <person name="Markowitz V."/>
            <person name="Hugenholtz P."/>
            <person name="Kyrpides N.C."/>
            <person name="Klenk H.P."/>
        </authorList>
    </citation>
    <scope>NUCLEOTIDE SEQUENCE [LARGE SCALE GENOMIC DNA]</scope>
    <source>
        <strain evidence="3">DSM 15286 / JCM 11887 / CIR29812</strain>
    </source>
</reference>
<name>F8A9E8_THEID</name>
<dbReference type="eggNOG" id="COG4968">
    <property type="taxonomic scope" value="Bacteria"/>
</dbReference>
<dbReference type="Gene3D" id="3.30.700.10">
    <property type="entry name" value="Glycoprotein, Type 4 Pilin"/>
    <property type="match status" value="1"/>
</dbReference>
<proteinExistence type="predicted"/>
<dbReference type="SUPFAM" id="SSF54523">
    <property type="entry name" value="Pili subunits"/>
    <property type="match status" value="1"/>
</dbReference>
<evidence type="ECO:0000313" key="3">
    <source>
        <dbReference type="Proteomes" id="UP000006793"/>
    </source>
</evidence>
<evidence type="ECO:0000256" key="1">
    <source>
        <dbReference type="SAM" id="Phobius"/>
    </source>
</evidence>
<gene>
    <name evidence="2" type="ordered locus">Thein_0204</name>
</gene>
<dbReference type="PATRIC" id="fig|667014.3.peg.210"/>
<dbReference type="InParanoid" id="F8A9E8"/>
<dbReference type="NCBIfam" id="TIGR02532">
    <property type="entry name" value="IV_pilin_GFxxxE"/>
    <property type="match status" value="1"/>
</dbReference>
<dbReference type="Pfam" id="PF07963">
    <property type="entry name" value="N_methyl"/>
    <property type="match status" value="1"/>
</dbReference>
<keyword evidence="1" id="KW-0812">Transmembrane</keyword>
<keyword evidence="1" id="KW-1133">Transmembrane helix</keyword>
<dbReference type="EMBL" id="CP002683">
    <property type="protein sequence ID" value="AEH44089.1"/>
    <property type="molecule type" value="Genomic_DNA"/>
</dbReference>
<organism evidence="2 3">
    <name type="scientific">Thermodesulfatator indicus (strain DSM 15286 / JCM 11887 / CIR29812)</name>
    <dbReference type="NCBI Taxonomy" id="667014"/>
    <lineage>
        <taxon>Bacteria</taxon>
        <taxon>Pseudomonadati</taxon>
        <taxon>Thermodesulfobacteriota</taxon>
        <taxon>Thermodesulfobacteria</taxon>
        <taxon>Thermodesulfobacteriales</taxon>
        <taxon>Thermodesulfatatoraceae</taxon>
        <taxon>Thermodesulfatator</taxon>
    </lineage>
</organism>
<keyword evidence="3" id="KW-1185">Reference proteome</keyword>
<dbReference type="InterPro" id="IPR012902">
    <property type="entry name" value="N_methyl_site"/>
</dbReference>